<dbReference type="EMBL" id="OE179899">
    <property type="protein sequence ID" value="CAD7570068.1"/>
    <property type="molecule type" value="Genomic_DNA"/>
</dbReference>
<evidence type="ECO:0000256" key="1">
    <source>
        <dbReference type="SAM" id="MobiDB-lite"/>
    </source>
</evidence>
<proteinExistence type="predicted"/>
<reference evidence="2" key="1">
    <citation type="submission" date="2020-11" db="EMBL/GenBank/DDBJ databases">
        <authorList>
            <person name="Tran Van P."/>
        </authorList>
    </citation>
    <scope>NUCLEOTIDE SEQUENCE</scope>
</reference>
<dbReference type="AlphaFoldDB" id="A0A7R9J0L0"/>
<organism evidence="2">
    <name type="scientific">Timema californicum</name>
    <name type="common">California timema</name>
    <name type="synonym">Walking stick</name>
    <dbReference type="NCBI Taxonomy" id="61474"/>
    <lineage>
        <taxon>Eukaryota</taxon>
        <taxon>Metazoa</taxon>
        <taxon>Ecdysozoa</taxon>
        <taxon>Arthropoda</taxon>
        <taxon>Hexapoda</taxon>
        <taxon>Insecta</taxon>
        <taxon>Pterygota</taxon>
        <taxon>Neoptera</taxon>
        <taxon>Polyneoptera</taxon>
        <taxon>Phasmatodea</taxon>
        <taxon>Timematodea</taxon>
        <taxon>Timematoidea</taxon>
        <taxon>Timematidae</taxon>
        <taxon>Timema</taxon>
    </lineage>
</organism>
<name>A0A7R9J0L0_TIMCA</name>
<accession>A0A7R9J0L0</accession>
<protein>
    <submittedName>
        <fullName evidence="2">(California timema) hypothetical protein</fullName>
    </submittedName>
</protein>
<sequence length="85" mass="9958">MYACKIKQDDKKENKKADSHKSEDTKTLPTFEEAFGSTEIGKFCNRVRVLNVLYVSWYPLWIMYSAEVGKILQNIQMKTKEDSNF</sequence>
<gene>
    <name evidence="2" type="ORF">TCMB3V08_LOCUS2783</name>
</gene>
<evidence type="ECO:0000313" key="2">
    <source>
        <dbReference type="EMBL" id="CAD7570068.1"/>
    </source>
</evidence>
<feature type="region of interest" description="Disordered" evidence="1">
    <location>
        <begin position="1"/>
        <end position="25"/>
    </location>
</feature>